<protein>
    <submittedName>
        <fullName evidence="3">S-layer homology domain-containing protein</fullName>
    </submittedName>
</protein>
<evidence type="ECO:0000256" key="1">
    <source>
        <dbReference type="SAM" id="SignalP"/>
    </source>
</evidence>
<name>A0A927H5T9_9BACL</name>
<feature type="signal peptide" evidence="1">
    <location>
        <begin position="1"/>
        <end position="26"/>
    </location>
</feature>
<accession>A0A927H5T9</accession>
<keyword evidence="1" id="KW-0732">Signal</keyword>
<feature type="domain" description="SLH" evidence="2">
    <location>
        <begin position="114"/>
        <end position="177"/>
    </location>
</feature>
<dbReference type="AlphaFoldDB" id="A0A927H5T9"/>
<reference evidence="3" key="1">
    <citation type="submission" date="2020-09" db="EMBL/GenBank/DDBJ databases">
        <title>A novel bacterium of genus Paenibacillus, isolated from South China Sea.</title>
        <authorList>
            <person name="Huang H."/>
            <person name="Mo K."/>
            <person name="Hu Y."/>
        </authorList>
    </citation>
    <scope>NUCLEOTIDE SEQUENCE</scope>
    <source>
        <strain evidence="3">IB182493</strain>
    </source>
</reference>
<sequence>MRTGKLFGVFLLILAIAGLQPAASYAAERAVVTKTYEMNAAADLIAFRLEGYDGEFSSTLTLPDGHVIKTARSNKINDAGKAVWTNEYTVKPAPKGKYTFTIDAPKRAYYNLQATVPLFSDVSSHWAEPAINDFVRRGIVAGYGDGRFGPNDLVSGEAFVKMVALALTEEQPNGKRQWLKTFRWKVKDEELGRALGLQEYSFVADKGEPWAKTYLAAAGDLGLTGSWTEEELAGPFKRKDVALMAATVVGLTKPAAPEPAVFQDIGHLPDQYRKAIDLVCNYGLLSGYPDGLFKPENHVTRAEAVKALSRLVDFLK</sequence>
<dbReference type="RefSeq" id="WP_190858820.1">
    <property type="nucleotide sequence ID" value="NZ_JACXIY010000006.1"/>
</dbReference>
<dbReference type="PROSITE" id="PS51272">
    <property type="entry name" value="SLH"/>
    <property type="match status" value="2"/>
</dbReference>
<dbReference type="EMBL" id="JACXIY010000006">
    <property type="protein sequence ID" value="MBD2867904.1"/>
    <property type="molecule type" value="Genomic_DNA"/>
</dbReference>
<evidence type="ECO:0000259" key="2">
    <source>
        <dbReference type="PROSITE" id="PS51272"/>
    </source>
</evidence>
<dbReference type="PANTHER" id="PTHR43308">
    <property type="entry name" value="OUTER MEMBRANE PROTEIN ALPHA-RELATED"/>
    <property type="match status" value="1"/>
</dbReference>
<dbReference type="Pfam" id="PF00395">
    <property type="entry name" value="SLH"/>
    <property type="match status" value="2"/>
</dbReference>
<dbReference type="PANTHER" id="PTHR43308:SF1">
    <property type="entry name" value="OUTER MEMBRANE PROTEIN ALPHA"/>
    <property type="match status" value="1"/>
</dbReference>
<feature type="chain" id="PRO_5038024052" evidence="1">
    <location>
        <begin position="27"/>
        <end position="316"/>
    </location>
</feature>
<comment type="caution">
    <text evidence="3">The sequence shown here is derived from an EMBL/GenBank/DDBJ whole genome shotgun (WGS) entry which is preliminary data.</text>
</comment>
<keyword evidence="4" id="KW-1185">Reference proteome</keyword>
<feature type="domain" description="SLH" evidence="2">
    <location>
        <begin position="259"/>
        <end position="316"/>
    </location>
</feature>
<dbReference type="InterPro" id="IPR001119">
    <property type="entry name" value="SLH_dom"/>
</dbReference>
<dbReference type="InterPro" id="IPR051465">
    <property type="entry name" value="Cell_Envelope_Struct_Comp"/>
</dbReference>
<gene>
    <name evidence="3" type="ORF">IDH41_04880</name>
</gene>
<evidence type="ECO:0000313" key="3">
    <source>
        <dbReference type="EMBL" id="MBD2867904.1"/>
    </source>
</evidence>
<evidence type="ECO:0000313" key="4">
    <source>
        <dbReference type="Proteomes" id="UP000632125"/>
    </source>
</evidence>
<dbReference type="Proteomes" id="UP000632125">
    <property type="component" value="Unassembled WGS sequence"/>
</dbReference>
<proteinExistence type="predicted"/>
<organism evidence="3 4">
    <name type="scientific">Paenibacillus arenilitoris</name>
    <dbReference type="NCBI Taxonomy" id="2772299"/>
    <lineage>
        <taxon>Bacteria</taxon>
        <taxon>Bacillati</taxon>
        <taxon>Bacillota</taxon>
        <taxon>Bacilli</taxon>
        <taxon>Bacillales</taxon>
        <taxon>Paenibacillaceae</taxon>
        <taxon>Paenibacillus</taxon>
    </lineage>
</organism>